<feature type="domain" description="Amine oxidase" evidence="12">
    <location>
        <begin position="55"/>
        <end position="571"/>
    </location>
</feature>
<dbReference type="Pfam" id="PF01593">
    <property type="entry name" value="Amino_oxidase"/>
    <property type="match status" value="1"/>
</dbReference>
<accession>A0AA39V3X9</accession>
<evidence type="ECO:0000256" key="7">
    <source>
        <dbReference type="ARBA" id="ARBA00023002"/>
    </source>
</evidence>
<protein>
    <recommendedName>
        <fullName evidence="4 11">Protoporphyrinogen oxidase</fullName>
        <ecNumber evidence="4 11">1.3.3.4</ecNumber>
    </recommendedName>
</protein>
<name>A0AA39V3X9_9LECA</name>
<dbReference type="GO" id="GO:0005743">
    <property type="term" value="C:mitochondrial inner membrane"/>
    <property type="evidence" value="ECO:0007669"/>
    <property type="project" value="UniProtKB-SubCell"/>
</dbReference>
<comment type="function">
    <text evidence="1 11">Catalyzes the 6-electron oxidation of protoporphyrinogen-IX to form protoporphyrin-IX.</text>
</comment>
<sequence>MPILSSNPRVAVNILDLLLRQCYTNPACGRHAQRSYYATDSRSHITDVAVLGGGITGLASAYYLSRIVPDANITLFEASSRLGGWLHSKEVDVGTGKVVFEQGPRNLRPTNPNGLVTLDLVHDLGLEDRILMTSENSVAAQNRFVYYPDHLVRMPGPGTSLFSNVINLLSEPVFKGVIWGCMKEYYKAVPERPDGLDDESIGSFISRRFGSGSADNLASAIIHGIYAGDIYNLSARTILPGPWETELTNGSVLQGIESQRRPVYSGSSDVNLTKDNLNKSFSGRRPVAADDVALIKRFNSRPEISDTVKAVKASSVFTFKGGIGELANSLEAKLLKNRRVVIQMQSRAENLELRPQETGSKIRLKVEDIPSKETRDLDFTHIISTIAGSNLASIVGSNGYSGLSSLQKTKSVTVMVVNLFFSNPAILPVHGFGYLIPRTVPFKQNPERALGVVFDSDATIGQDEVPGTKVTVMLGGHWWDGWTDYPDEEEGASMAKTILQRHLGITETPRAIRVSLQRDCIPQYPVGHQKNMEDASHQLKRMFQGRLRVAGNSYTGVGLNDCVRAAKDVAEGLVLERVEGLFERWEPGLTGLESFVGGKKYLWPTKKQLGEA</sequence>
<dbReference type="Gene3D" id="3.50.50.60">
    <property type="entry name" value="FAD/NAD(P)-binding domain"/>
    <property type="match status" value="1"/>
</dbReference>
<keyword evidence="9 11" id="KW-0627">Porphyrin biosynthesis</keyword>
<comment type="subcellular location">
    <subcellularLocation>
        <location evidence="11">Mitochondrion inner membrane</location>
    </subcellularLocation>
</comment>
<reference evidence="13" key="1">
    <citation type="submission" date="2023-03" db="EMBL/GenBank/DDBJ databases">
        <title>Complete genome of Cladonia borealis.</title>
        <authorList>
            <person name="Park H."/>
        </authorList>
    </citation>
    <scope>NUCLEOTIDE SEQUENCE</scope>
    <source>
        <strain evidence="13">ANT050790</strain>
    </source>
</reference>
<evidence type="ECO:0000256" key="9">
    <source>
        <dbReference type="ARBA" id="ARBA00023244"/>
    </source>
</evidence>
<dbReference type="AlphaFoldDB" id="A0AA39V3X9"/>
<comment type="cofactor">
    <cofactor evidence="11">
        <name>FAD</name>
        <dbReference type="ChEBI" id="CHEBI:57692"/>
    </cofactor>
    <text evidence="11">Binds 1 FAD per subunit.</text>
</comment>
<dbReference type="SUPFAM" id="SSF54373">
    <property type="entry name" value="FAD-linked reductases, C-terminal domain"/>
    <property type="match status" value="1"/>
</dbReference>
<evidence type="ECO:0000256" key="10">
    <source>
        <dbReference type="ARBA" id="ARBA00047554"/>
    </source>
</evidence>
<dbReference type="PANTHER" id="PTHR42923:SF3">
    <property type="entry name" value="PROTOPORPHYRINOGEN OXIDASE"/>
    <property type="match status" value="1"/>
</dbReference>
<evidence type="ECO:0000256" key="3">
    <source>
        <dbReference type="ARBA" id="ARBA00010551"/>
    </source>
</evidence>
<comment type="similarity">
    <text evidence="3 11">Belongs to the protoporphyrinogen/coproporphyrinogen oxidase family. Protoporphyrinogen oxidase subfamily.</text>
</comment>
<gene>
    <name evidence="13" type="ORF">JMJ35_002371</name>
</gene>
<evidence type="ECO:0000256" key="8">
    <source>
        <dbReference type="ARBA" id="ARBA00023133"/>
    </source>
</evidence>
<evidence type="ECO:0000256" key="6">
    <source>
        <dbReference type="ARBA" id="ARBA00022827"/>
    </source>
</evidence>
<evidence type="ECO:0000256" key="1">
    <source>
        <dbReference type="ARBA" id="ARBA00002600"/>
    </source>
</evidence>
<proteinExistence type="inferred from homology"/>
<evidence type="ECO:0000256" key="2">
    <source>
        <dbReference type="ARBA" id="ARBA00005073"/>
    </source>
</evidence>
<dbReference type="InterPro" id="IPR004572">
    <property type="entry name" value="Protoporphyrinogen_oxidase"/>
</dbReference>
<evidence type="ECO:0000256" key="11">
    <source>
        <dbReference type="RuleBase" id="RU367069"/>
    </source>
</evidence>
<keyword evidence="6 11" id="KW-0274">FAD</keyword>
<dbReference type="InterPro" id="IPR002937">
    <property type="entry name" value="Amino_oxidase"/>
</dbReference>
<keyword evidence="8 11" id="KW-0350">Heme biosynthesis</keyword>
<evidence type="ECO:0000313" key="13">
    <source>
        <dbReference type="EMBL" id="KAK0514992.1"/>
    </source>
</evidence>
<evidence type="ECO:0000256" key="5">
    <source>
        <dbReference type="ARBA" id="ARBA00022630"/>
    </source>
</evidence>
<comment type="pathway">
    <text evidence="2 11">Porphyrin-containing compound metabolism; protoporphyrin-IX biosynthesis; protoporphyrin-IX from protoporphyrinogen-IX: step 1/1.</text>
</comment>
<keyword evidence="14" id="KW-1185">Reference proteome</keyword>
<organism evidence="13 14">
    <name type="scientific">Cladonia borealis</name>
    <dbReference type="NCBI Taxonomy" id="184061"/>
    <lineage>
        <taxon>Eukaryota</taxon>
        <taxon>Fungi</taxon>
        <taxon>Dikarya</taxon>
        <taxon>Ascomycota</taxon>
        <taxon>Pezizomycotina</taxon>
        <taxon>Lecanoromycetes</taxon>
        <taxon>OSLEUM clade</taxon>
        <taxon>Lecanoromycetidae</taxon>
        <taxon>Lecanorales</taxon>
        <taxon>Lecanorineae</taxon>
        <taxon>Cladoniaceae</taxon>
        <taxon>Cladonia</taxon>
    </lineage>
</organism>
<comment type="catalytic activity">
    <reaction evidence="10 11">
        <text>protoporphyrinogen IX + 3 O2 = protoporphyrin IX + 3 H2O2</text>
        <dbReference type="Rhea" id="RHEA:25576"/>
        <dbReference type="ChEBI" id="CHEBI:15379"/>
        <dbReference type="ChEBI" id="CHEBI:16240"/>
        <dbReference type="ChEBI" id="CHEBI:57306"/>
        <dbReference type="ChEBI" id="CHEBI:57307"/>
        <dbReference type="EC" id="1.3.3.4"/>
    </reaction>
</comment>
<comment type="caution">
    <text evidence="13">The sequence shown here is derived from an EMBL/GenBank/DDBJ whole genome shotgun (WGS) entry which is preliminary data.</text>
</comment>
<dbReference type="GO" id="GO:0006782">
    <property type="term" value="P:protoporphyrinogen IX biosynthetic process"/>
    <property type="evidence" value="ECO:0007669"/>
    <property type="project" value="UniProtKB-UniRule"/>
</dbReference>
<dbReference type="EMBL" id="JAFEKC020000004">
    <property type="protein sequence ID" value="KAK0514992.1"/>
    <property type="molecule type" value="Genomic_DNA"/>
</dbReference>
<dbReference type="Proteomes" id="UP001166286">
    <property type="component" value="Unassembled WGS sequence"/>
</dbReference>
<evidence type="ECO:0000313" key="14">
    <source>
        <dbReference type="Proteomes" id="UP001166286"/>
    </source>
</evidence>
<dbReference type="PANTHER" id="PTHR42923">
    <property type="entry name" value="PROTOPORPHYRINOGEN OXIDASE"/>
    <property type="match status" value="1"/>
</dbReference>
<dbReference type="InterPro" id="IPR036188">
    <property type="entry name" value="FAD/NAD-bd_sf"/>
</dbReference>
<keyword evidence="5 11" id="KW-0285">Flavoprotein</keyword>
<evidence type="ECO:0000259" key="12">
    <source>
        <dbReference type="Pfam" id="PF01593"/>
    </source>
</evidence>
<dbReference type="EC" id="1.3.3.4" evidence="4 11"/>
<dbReference type="InterPro" id="IPR050464">
    <property type="entry name" value="Zeta_carotene_desat/Oxidored"/>
</dbReference>
<keyword evidence="7 11" id="KW-0560">Oxidoreductase</keyword>
<dbReference type="NCBIfam" id="TIGR00562">
    <property type="entry name" value="proto_IX_ox"/>
    <property type="match status" value="1"/>
</dbReference>
<dbReference type="SUPFAM" id="SSF51905">
    <property type="entry name" value="FAD/NAD(P)-binding domain"/>
    <property type="match status" value="1"/>
</dbReference>
<dbReference type="GO" id="GO:0004729">
    <property type="term" value="F:oxygen-dependent protoporphyrinogen oxidase activity"/>
    <property type="evidence" value="ECO:0007669"/>
    <property type="project" value="UniProtKB-UniRule"/>
</dbReference>
<evidence type="ECO:0000256" key="4">
    <source>
        <dbReference type="ARBA" id="ARBA00012867"/>
    </source>
</evidence>